<organism evidence="8 9">
    <name type="scientific">Sphingorhabdus arenilitoris</name>
    <dbReference type="NCBI Taxonomy" id="1490041"/>
    <lineage>
        <taxon>Bacteria</taxon>
        <taxon>Pseudomonadati</taxon>
        <taxon>Pseudomonadota</taxon>
        <taxon>Alphaproteobacteria</taxon>
        <taxon>Sphingomonadales</taxon>
        <taxon>Sphingomonadaceae</taxon>
        <taxon>Sphingorhabdus</taxon>
    </lineage>
</organism>
<comment type="subcellular location">
    <subcellularLocation>
        <location evidence="1">Cell membrane</location>
        <topology evidence="1">Single-pass membrane protein</topology>
    </subcellularLocation>
</comment>
<evidence type="ECO:0000256" key="4">
    <source>
        <dbReference type="ARBA" id="ARBA00022989"/>
    </source>
</evidence>
<name>A0ABV8RDE2_9SPHN</name>
<dbReference type="InterPro" id="IPR052027">
    <property type="entry name" value="PspC"/>
</dbReference>
<evidence type="ECO:0000256" key="3">
    <source>
        <dbReference type="ARBA" id="ARBA00022692"/>
    </source>
</evidence>
<dbReference type="PANTHER" id="PTHR33885:SF3">
    <property type="entry name" value="PHAGE SHOCK PROTEIN C"/>
    <property type="match status" value="1"/>
</dbReference>
<protein>
    <submittedName>
        <fullName evidence="8">PspC domain-containing protein</fullName>
    </submittedName>
</protein>
<keyword evidence="5 6" id="KW-0472">Membrane</keyword>
<feature type="domain" description="Phage shock protein PspC N-terminal" evidence="7">
    <location>
        <begin position="3"/>
        <end position="57"/>
    </location>
</feature>
<evidence type="ECO:0000313" key="8">
    <source>
        <dbReference type="EMBL" id="MFC4290900.1"/>
    </source>
</evidence>
<keyword evidence="9" id="KW-1185">Reference proteome</keyword>
<evidence type="ECO:0000256" key="1">
    <source>
        <dbReference type="ARBA" id="ARBA00004162"/>
    </source>
</evidence>
<evidence type="ECO:0000256" key="5">
    <source>
        <dbReference type="ARBA" id="ARBA00023136"/>
    </source>
</evidence>
<sequence>MNKLTLDKQNKKIWGVCSGLANWANIDTSLVRLGFVIATLIGVGSPILIYLVLGLILD</sequence>
<dbReference type="EMBL" id="JBHSDH010000005">
    <property type="protein sequence ID" value="MFC4290900.1"/>
    <property type="molecule type" value="Genomic_DNA"/>
</dbReference>
<evidence type="ECO:0000256" key="6">
    <source>
        <dbReference type="SAM" id="Phobius"/>
    </source>
</evidence>
<evidence type="ECO:0000259" key="7">
    <source>
        <dbReference type="Pfam" id="PF04024"/>
    </source>
</evidence>
<evidence type="ECO:0000256" key="2">
    <source>
        <dbReference type="ARBA" id="ARBA00022475"/>
    </source>
</evidence>
<keyword evidence="2" id="KW-1003">Cell membrane</keyword>
<reference evidence="9" key="1">
    <citation type="journal article" date="2019" name="Int. J. Syst. Evol. Microbiol.">
        <title>The Global Catalogue of Microorganisms (GCM) 10K type strain sequencing project: providing services to taxonomists for standard genome sequencing and annotation.</title>
        <authorList>
            <consortium name="The Broad Institute Genomics Platform"/>
            <consortium name="The Broad Institute Genome Sequencing Center for Infectious Disease"/>
            <person name="Wu L."/>
            <person name="Ma J."/>
        </authorList>
    </citation>
    <scope>NUCLEOTIDE SEQUENCE [LARGE SCALE GENOMIC DNA]</scope>
    <source>
        <strain evidence="9">CECT 8531</strain>
    </source>
</reference>
<feature type="transmembrane region" description="Helical" evidence="6">
    <location>
        <begin position="33"/>
        <end position="57"/>
    </location>
</feature>
<accession>A0ABV8RDE2</accession>
<dbReference type="RefSeq" id="WP_381420498.1">
    <property type="nucleotide sequence ID" value="NZ_JBHSDH010000005.1"/>
</dbReference>
<dbReference type="Pfam" id="PF04024">
    <property type="entry name" value="PspC"/>
    <property type="match status" value="1"/>
</dbReference>
<dbReference type="Proteomes" id="UP001595887">
    <property type="component" value="Unassembled WGS sequence"/>
</dbReference>
<comment type="caution">
    <text evidence="8">The sequence shown here is derived from an EMBL/GenBank/DDBJ whole genome shotgun (WGS) entry which is preliminary data.</text>
</comment>
<proteinExistence type="predicted"/>
<gene>
    <name evidence="8" type="ORF">ACFOWX_00535</name>
</gene>
<dbReference type="InterPro" id="IPR007168">
    <property type="entry name" value="Phageshock_PspC_N"/>
</dbReference>
<evidence type="ECO:0000313" key="9">
    <source>
        <dbReference type="Proteomes" id="UP001595887"/>
    </source>
</evidence>
<keyword evidence="4 6" id="KW-1133">Transmembrane helix</keyword>
<keyword evidence="3 6" id="KW-0812">Transmembrane</keyword>
<dbReference type="PANTHER" id="PTHR33885">
    <property type="entry name" value="PHAGE SHOCK PROTEIN C"/>
    <property type="match status" value="1"/>
</dbReference>